<reference evidence="1 2" key="1">
    <citation type="submission" date="2024-05" db="EMBL/GenBank/DDBJ databases">
        <title>The nuclear and mitochondrial genome assemblies of Tetragonisca angustula (Apidae: Meliponini), a tiny yet remarkable pollinator in the Neotropics.</title>
        <authorList>
            <person name="Ferrari R."/>
            <person name="Ricardo P.C."/>
            <person name="Dias F.C."/>
            <person name="Araujo N.S."/>
            <person name="Soares D.O."/>
            <person name="Zhou Q.-S."/>
            <person name="Zhu C.-D."/>
            <person name="Coutinho L."/>
            <person name="Airas M.C."/>
            <person name="Batista T.M."/>
        </authorList>
    </citation>
    <scope>NUCLEOTIDE SEQUENCE [LARGE SCALE GENOMIC DNA]</scope>
    <source>
        <strain evidence="1">ASF017062</strain>
        <tissue evidence="1">Abdomen</tissue>
    </source>
</reference>
<dbReference type="EMBL" id="JAWNGG020000121">
    <property type="protein sequence ID" value="KAK9300825.1"/>
    <property type="molecule type" value="Genomic_DNA"/>
</dbReference>
<accession>A0AAW0ZSV6</accession>
<dbReference type="AlphaFoldDB" id="A0AAW0ZSV6"/>
<evidence type="ECO:0000313" key="2">
    <source>
        <dbReference type="Proteomes" id="UP001432146"/>
    </source>
</evidence>
<dbReference type="Proteomes" id="UP001432146">
    <property type="component" value="Unassembled WGS sequence"/>
</dbReference>
<name>A0AAW0ZSV6_9HYME</name>
<comment type="caution">
    <text evidence="1">The sequence shown here is derived from an EMBL/GenBank/DDBJ whole genome shotgun (WGS) entry which is preliminary data.</text>
</comment>
<evidence type="ECO:0000313" key="1">
    <source>
        <dbReference type="EMBL" id="KAK9300825.1"/>
    </source>
</evidence>
<sequence>MYPLAPVSVYQDSAGKSIPSVITVDQSGGGYSGKNHREQSVQLNAHPQLRLGLQLRNQLDADPRDQPSRYKKWARRVPPVIF</sequence>
<proteinExistence type="predicted"/>
<organism evidence="1 2">
    <name type="scientific">Tetragonisca angustula</name>
    <dbReference type="NCBI Taxonomy" id="166442"/>
    <lineage>
        <taxon>Eukaryota</taxon>
        <taxon>Metazoa</taxon>
        <taxon>Ecdysozoa</taxon>
        <taxon>Arthropoda</taxon>
        <taxon>Hexapoda</taxon>
        <taxon>Insecta</taxon>
        <taxon>Pterygota</taxon>
        <taxon>Neoptera</taxon>
        <taxon>Endopterygota</taxon>
        <taxon>Hymenoptera</taxon>
        <taxon>Apocrita</taxon>
        <taxon>Aculeata</taxon>
        <taxon>Apoidea</taxon>
        <taxon>Anthophila</taxon>
        <taxon>Apidae</taxon>
        <taxon>Tetragonisca</taxon>
    </lineage>
</organism>
<keyword evidence="2" id="KW-1185">Reference proteome</keyword>
<protein>
    <submittedName>
        <fullName evidence="1">Uncharacterized protein</fullName>
    </submittedName>
</protein>
<gene>
    <name evidence="1" type="ORF">QLX08_006670</name>
</gene>